<protein>
    <recommendedName>
        <fullName evidence="1">DUF6570 domain-containing protein</fullName>
    </recommendedName>
</protein>
<dbReference type="Pfam" id="PF20209">
    <property type="entry name" value="DUF6570"/>
    <property type="match status" value="1"/>
</dbReference>
<dbReference type="GeneID" id="17267562"/>
<reference evidence="2" key="2">
    <citation type="submission" date="2024-10" db="UniProtKB">
        <authorList>
            <consortium name="EnsemblProtists"/>
        </authorList>
    </citation>
    <scope>IDENTIFICATION</scope>
</reference>
<dbReference type="EnsemblProtists" id="EOD22018">
    <property type="protein sequence ID" value="EOD22018"/>
    <property type="gene ID" value="EMIHUDRAFT_458224"/>
</dbReference>
<dbReference type="KEGG" id="ehx:EMIHUDRAFT_458224"/>
<reference evidence="3" key="1">
    <citation type="journal article" date="2013" name="Nature">
        <title>Pan genome of the phytoplankton Emiliania underpins its global distribution.</title>
        <authorList>
            <person name="Read B.A."/>
            <person name="Kegel J."/>
            <person name="Klute M.J."/>
            <person name="Kuo A."/>
            <person name="Lefebvre S.C."/>
            <person name="Maumus F."/>
            <person name="Mayer C."/>
            <person name="Miller J."/>
            <person name="Monier A."/>
            <person name="Salamov A."/>
            <person name="Young J."/>
            <person name="Aguilar M."/>
            <person name="Claverie J.M."/>
            <person name="Frickenhaus S."/>
            <person name="Gonzalez K."/>
            <person name="Herman E.K."/>
            <person name="Lin Y.C."/>
            <person name="Napier J."/>
            <person name="Ogata H."/>
            <person name="Sarno A.F."/>
            <person name="Shmutz J."/>
            <person name="Schroeder D."/>
            <person name="de Vargas C."/>
            <person name="Verret F."/>
            <person name="von Dassow P."/>
            <person name="Valentin K."/>
            <person name="Van de Peer Y."/>
            <person name="Wheeler G."/>
            <person name="Dacks J.B."/>
            <person name="Delwiche C.F."/>
            <person name="Dyhrman S.T."/>
            <person name="Glockner G."/>
            <person name="John U."/>
            <person name="Richards T."/>
            <person name="Worden A.Z."/>
            <person name="Zhang X."/>
            <person name="Grigoriev I.V."/>
            <person name="Allen A.E."/>
            <person name="Bidle K."/>
            <person name="Borodovsky M."/>
            <person name="Bowler C."/>
            <person name="Brownlee C."/>
            <person name="Cock J.M."/>
            <person name="Elias M."/>
            <person name="Gladyshev V.N."/>
            <person name="Groth M."/>
            <person name="Guda C."/>
            <person name="Hadaegh A."/>
            <person name="Iglesias-Rodriguez M.D."/>
            <person name="Jenkins J."/>
            <person name="Jones B.M."/>
            <person name="Lawson T."/>
            <person name="Leese F."/>
            <person name="Lindquist E."/>
            <person name="Lobanov A."/>
            <person name="Lomsadze A."/>
            <person name="Malik S.B."/>
            <person name="Marsh M.E."/>
            <person name="Mackinder L."/>
            <person name="Mock T."/>
            <person name="Mueller-Roeber B."/>
            <person name="Pagarete A."/>
            <person name="Parker M."/>
            <person name="Probert I."/>
            <person name="Quesneville H."/>
            <person name="Raines C."/>
            <person name="Rensing S.A."/>
            <person name="Riano-Pachon D.M."/>
            <person name="Richier S."/>
            <person name="Rokitta S."/>
            <person name="Shiraiwa Y."/>
            <person name="Soanes D.M."/>
            <person name="van der Giezen M."/>
            <person name="Wahlund T.M."/>
            <person name="Williams B."/>
            <person name="Wilson W."/>
            <person name="Wolfe G."/>
            <person name="Wurch L.L."/>
        </authorList>
    </citation>
    <scope>NUCLEOTIDE SEQUENCE</scope>
</reference>
<dbReference type="HOGENOM" id="CLU_430506_0_0_1"/>
<accession>A0A0D3JET3</accession>
<evidence type="ECO:0000313" key="3">
    <source>
        <dbReference type="Proteomes" id="UP000013827"/>
    </source>
</evidence>
<name>A0A0D3JET3_EMIH1</name>
<proteinExistence type="predicted"/>
<organism evidence="2 3">
    <name type="scientific">Emiliania huxleyi (strain CCMP1516)</name>
    <dbReference type="NCBI Taxonomy" id="280463"/>
    <lineage>
        <taxon>Eukaryota</taxon>
        <taxon>Haptista</taxon>
        <taxon>Haptophyta</taxon>
        <taxon>Prymnesiophyceae</taxon>
        <taxon>Isochrysidales</taxon>
        <taxon>Noelaerhabdaceae</taxon>
        <taxon>Emiliania</taxon>
    </lineage>
</organism>
<dbReference type="RefSeq" id="XP_005774447.1">
    <property type="nucleotide sequence ID" value="XM_005774390.1"/>
</dbReference>
<dbReference type="AlphaFoldDB" id="A0A0D3JET3"/>
<evidence type="ECO:0000313" key="2">
    <source>
        <dbReference type="EnsemblProtists" id="EOD22018"/>
    </source>
</evidence>
<feature type="domain" description="DUF6570" evidence="1">
    <location>
        <begin position="302"/>
        <end position="370"/>
    </location>
</feature>
<evidence type="ECO:0000259" key="1">
    <source>
        <dbReference type="Pfam" id="PF20209"/>
    </source>
</evidence>
<keyword evidence="3" id="KW-1185">Reference proteome</keyword>
<dbReference type="PaxDb" id="2903-EOD22018"/>
<dbReference type="InterPro" id="IPR046700">
    <property type="entry name" value="DUF6570"/>
</dbReference>
<dbReference type="Proteomes" id="UP000013827">
    <property type="component" value="Unassembled WGS sequence"/>
</dbReference>
<sequence length="636" mass="68129">MSQSSGPHACGGGRPGGSPVLERCRQQFADGGGADAVVPLPPGGVATATGVVTSSVASDRLDEASLRSWAAALYLMEGGEETPPRAERQVAVSRYKVTHTDATLLSYVGNLRVLRQRLGAQWAGCQLSLRDRELRTVFGSSTPAGGDGIRRAAVPDGAADGDGHTHIGGFEVCDEAIDRVLGDASAHSNPRVREAGVAFEAGEQLHRVRRCHVCDTCRPMLMCTPAVEPPLRPEGTPPVSLSVWRASPDELAWRHLRRLLYVCTDCRKHRRRESRGRCQLFSGVRTVLPDDLGPPADAMRHNDMHLRVAPSWLKCLSQVESMLIARIIPVMRIRRMSGGMLSSAGSCTTLPNDMFKVARELPRHASELGLIILRKAGARHDGGRAFAADRRSVQGALTGLVRGDPPGGSPHRPTVDSYFVDVYDVRALYSASADWERYSGPDLPSGERLSGRWFLHIPNRYYSDVVMSQQRQQAVPEERAELPGLPNELPPEVDGDGSVSHSGLVSPIDSKDADAEVRRLVLDLLDGDSAKADALFAGAGVEALLAEAAATGARRIAFDAVAARLEATAAPPPPLGTALAAWPTGWGIEEATGNFCGLAHWAVEVWHAAGSVDASRWQVEADGGRLFFVRVAGKAA</sequence>